<dbReference type="Gene3D" id="1.10.10.10">
    <property type="entry name" value="Winged helix-like DNA-binding domain superfamily/Winged helix DNA-binding domain"/>
    <property type="match status" value="1"/>
</dbReference>
<dbReference type="AlphaFoldDB" id="A0A1H6XAR1"/>
<keyword evidence="2" id="KW-0805">Transcription regulation</keyword>
<dbReference type="PROSITE" id="PS50931">
    <property type="entry name" value="HTH_LYSR"/>
    <property type="match status" value="1"/>
</dbReference>
<sequence>MNWMQLPPLSALRAFAAYVDTGSVQRAGEALNVSHPAISQQIRKLEDHLGLTLLDRSGRSATLTPEGRRLSEALTDGFGRIAERVSELTGAEAARPLHISTTPAFAANWLMPRVPEFRARHPEIDLMIDPNPALNDPVPGGLDLAIRYGAGTWDGFETELLERSGMAVVGAPSLIGDAVIDEPEQLRSFPWLQELGTTEATVWLTRHGVEAPDRGGMYLPGNLALDAARNGQGILVTARLWVQEDVRAGRLRVLFEDSAENGYFIVTAPGVSRPALRDFRRWLRRQATGGDET</sequence>
<dbReference type="Pfam" id="PF00126">
    <property type="entry name" value="HTH_1"/>
    <property type="match status" value="1"/>
</dbReference>
<keyword evidence="7" id="KW-1185">Reference proteome</keyword>
<evidence type="ECO:0000256" key="3">
    <source>
        <dbReference type="ARBA" id="ARBA00023125"/>
    </source>
</evidence>
<dbReference type="Pfam" id="PF03466">
    <property type="entry name" value="LysR_substrate"/>
    <property type="match status" value="1"/>
</dbReference>
<keyword evidence="3" id="KW-0238">DNA-binding</keyword>
<dbReference type="FunFam" id="1.10.10.10:FF:000001">
    <property type="entry name" value="LysR family transcriptional regulator"/>
    <property type="match status" value="1"/>
</dbReference>
<dbReference type="SUPFAM" id="SSF46785">
    <property type="entry name" value="Winged helix' DNA-binding domain"/>
    <property type="match status" value="1"/>
</dbReference>
<accession>A0A1H6XAR1</accession>
<dbReference type="GO" id="GO:0006351">
    <property type="term" value="P:DNA-templated transcription"/>
    <property type="evidence" value="ECO:0007669"/>
    <property type="project" value="TreeGrafter"/>
</dbReference>
<name>A0A1H6XAR1_9RHOB</name>
<dbReference type="PRINTS" id="PR00039">
    <property type="entry name" value="HTHLYSR"/>
</dbReference>
<protein>
    <submittedName>
        <fullName evidence="6">LysR family transcriptional regulator, glycine cleavage system transcriptional activator</fullName>
    </submittedName>
</protein>
<dbReference type="PANTHER" id="PTHR30537">
    <property type="entry name" value="HTH-TYPE TRANSCRIPTIONAL REGULATOR"/>
    <property type="match status" value="1"/>
</dbReference>
<comment type="similarity">
    <text evidence="1">Belongs to the LysR transcriptional regulatory family.</text>
</comment>
<keyword evidence="4" id="KW-0804">Transcription</keyword>
<evidence type="ECO:0000256" key="1">
    <source>
        <dbReference type="ARBA" id="ARBA00009437"/>
    </source>
</evidence>
<proteinExistence type="inferred from homology"/>
<feature type="domain" description="HTH lysR-type" evidence="5">
    <location>
        <begin position="7"/>
        <end position="64"/>
    </location>
</feature>
<evidence type="ECO:0000313" key="6">
    <source>
        <dbReference type="EMBL" id="SEJ26218.1"/>
    </source>
</evidence>
<dbReference type="PANTHER" id="PTHR30537:SF79">
    <property type="entry name" value="TRANSCRIPTIONAL REGULATOR-RELATED"/>
    <property type="match status" value="1"/>
</dbReference>
<evidence type="ECO:0000313" key="7">
    <source>
        <dbReference type="Proteomes" id="UP000199379"/>
    </source>
</evidence>
<gene>
    <name evidence="6" type="ORF">SAMN05444007_10423</name>
</gene>
<dbReference type="InterPro" id="IPR058163">
    <property type="entry name" value="LysR-type_TF_proteobact-type"/>
</dbReference>
<evidence type="ECO:0000256" key="4">
    <source>
        <dbReference type="ARBA" id="ARBA00023163"/>
    </source>
</evidence>
<evidence type="ECO:0000259" key="5">
    <source>
        <dbReference type="PROSITE" id="PS50931"/>
    </source>
</evidence>
<dbReference type="STRING" id="1227549.SAMN05444007_10423"/>
<dbReference type="Gene3D" id="3.40.190.10">
    <property type="entry name" value="Periplasmic binding protein-like II"/>
    <property type="match status" value="2"/>
</dbReference>
<dbReference type="InterPro" id="IPR036390">
    <property type="entry name" value="WH_DNA-bd_sf"/>
</dbReference>
<dbReference type="InterPro" id="IPR036388">
    <property type="entry name" value="WH-like_DNA-bd_sf"/>
</dbReference>
<dbReference type="GO" id="GO:0043565">
    <property type="term" value="F:sequence-specific DNA binding"/>
    <property type="evidence" value="ECO:0007669"/>
    <property type="project" value="TreeGrafter"/>
</dbReference>
<dbReference type="Proteomes" id="UP000199379">
    <property type="component" value="Unassembled WGS sequence"/>
</dbReference>
<evidence type="ECO:0000256" key="2">
    <source>
        <dbReference type="ARBA" id="ARBA00023015"/>
    </source>
</evidence>
<dbReference type="InterPro" id="IPR005119">
    <property type="entry name" value="LysR_subst-bd"/>
</dbReference>
<dbReference type="EMBL" id="FNYD01000004">
    <property type="protein sequence ID" value="SEJ26218.1"/>
    <property type="molecule type" value="Genomic_DNA"/>
</dbReference>
<dbReference type="RefSeq" id="WP_092364445.1">
    <property type="nucleotide sequence ID" value="NZ_BMGV01000004.1"/>
</dbReference>
<organism evidence="6 7">
    <name type="scientific">Cribrihabitans marinus</name>
    <dbReference type="NCBI Taxonomy" id="1227549"/>
    <lineage>
        <taxon>Bacteria</taxon>
        <taxon>Pseudomonadati</taxon>
        <taxon>Pseudomonadota</taxon>
        <taxon>Alphaproteobacteria</taxon>
        <taxon>Rhodobacterales</taxon>
        <taxon>Paracoccaceae</taxon>
        <taxon>Cribrihabitans</taxon>
    </lineage>
</organism>
<dbReference type="InterPro" id="IPR000847">
    <property type="entry name" value="LysR_HTH_N"/>
</dbReference>
<dbReference type="OrthoDB" id="9813056at2"/>
<dbReference type="GO" id="GO:0003700">
    <property type="term" value="F:DNA-binding transcription factor activity"/>
    <property type="evidence" value="ECO:0007669"/>
    <property type="project" value="InterPro"/>
</dbReference>
<dbReference type="SUPFAM" id="SSF53850">
    <property type="entry name" value="Periplasmic binding protein-like II"/>
    <property type="match status" value="1"/>
</dbReference>
<reference evidence="6 7" key="1">
    <citation type="submission" date="2016-10" db="EMBL/GenBank/DDBJ databases">
        <authorList>
            <person name="de Groot N.N."/>
        </authorList>
    </citation>
    <scope>NUCLEOTIDE SEQUENCE [LARGE SCALE GENOMIC DNA]</scope>
    <source>
        <strain evidence="6 7">DSM 29340</strain>
    </source>
</reference>